<dbReference type="PANTHER" id="PTHR13859">
    <property type="entry name" value="ATROPHIN-RELATED"/>
    <property type="match status" value="1"/>
</dbReference>
<protein>
    <recommendedName>
        <fullName evidence="7">SANT domain-containing protein</fullName>
    </recommendedName>
</protein>
<evidence type="ECO:0000259" key="7">
    <source>
        <dbReference type="PROSITE" id="PS51293"/>
    </source>
</evidence>
<comment type="subcellular location">
    <subcellularLocation>
        <location evidence="1">Nucleus</location>
    </subcellularLocation>
</comment>
<evidence type="ECO:0000256" key="6">
    <source>
        <dbReference type="SAM" id="MobiDB-lite"/>
    </source>
</evidence>
<keyword evidence="5" id="KW-0175">Coiled coil</keyword>
<accession>A0A5J5BQK8</accession>
<evidence type="ECO:0000256" key="4">
    <source>
        <dbReference type="ARBA" id="ARBA00023242"/>
    </source>
</evidence>
<evidence type="ECO:0000256" key="1">
    <source>
        <dbReference type="ARBA" id="ARBA00004123"/>
    </source>
</evidence>
<gene>
    <name evidence="8" type="ORF">F0562_019973</name>
</gene>
<keyword evidence="4" id="KW-0539">Nucleus</keyword>
<evidence type="ECO:0000313" key="9">
    <source>
        <dbReference type="Proteomes" id="UP000325577"/>
    </source>
</evidence>
<dbReference type="FunFam" id="1.10.10.60:FF:000374">
    <property type="entry name" value="Arginine-glutamic acid dipeptide repeat protein"/>
    <property type="match status" value="1"/>
</dbReference>
<feature type="coiled-coil region" evidence="5">
    <location>
        <begin position="405"/>
        <end position="439"/>
    </location>
</feature>
<evidence type="ECO:0000256" key="2">
    <source>
        <dbReference type="ARBA" id="ARBA00023015"/>
    </source>
</evidence>
<dbReference type="EMBL" id="CM018033">
    <property type="protein sequence ID" value="KAA8545138.1"/>
    <property type="molecule type" value="Genomic_DNA"/>
</dbReference>
<proteinExistence type="predicted"/>
<sequence length="468" mass="53866">METDSFQLDHIGMCVNEMFPEQLPPPDSPEISYIFGDPQVLPRVGDEYQVEIPPMITESEHLQLLKNPTDMEVTSDVSYSFLMGLPIPLIWIDDELKIHRKGDGFNNTPDDSVKTNGSLGSNISKKSQLNSNKRGLQGKVESSDVGLENGEELKSPNFEHTLAGKANLDQMYRSKRSCLVPGLLDDCWSDFEVDSFLLGLYIFKKNFVQVKRFMESKTTGEIMSFYYCKFYRSDGYRRWSYCRKMKSKKCIFGYRIFTGWRQQELLSRLFPHVPKEGQNILVEVLAPSLSDESTYWHGFLACKDNVPLLDSVVKIHPKTFRDFNIETPTIQLLYLDTICGYIRSYGRVRVRDLDDTTIWEFQRVFRDFAKAGIDISWFERHFDACMTKQSSIAVFDQMKEAPSRCMTLAMKVQDMSNQLAELEQALLREKAVLATVEVEENRLAEECREIQASMGDINDESLVLEGLF</sequence>
<organism evidence="8 9">
    <name type="scientific">Nyssa sinensis</name>
    <dbReference type="NCBI Taxonomy" id="561372"/>
    <lineage>
        <taxon>Eukaryota</taxon>
        <taxon>Viridiplantae</taxon>
        <taxon>Streptophyta</taxon>
        <taxon>Embryophyta</taxon>
        <taxon>Tracheophyta</taxon>
        <taxon>Spermatophyta</taxon>
        <taxon>Magnoliopsida</taxon>
        <taxon>eudicotyledons</taxon>
        <taxon>Gunneridae</taxon>
        <taxon>Pentapetalae</taxon>
        <taxon>asterids</taxon>
        <taxon>Cornales</taxon>
        <taxon>Nyssaceae</taxon>
        <taxon>Nyssa</taxon>
    </lineage>
</organism>
<evidence type="ECO:0000313" key="8">
    <source>
        <dbReference type="EMBL" id="KAA8545138.1"/>
    </source>
</evidence>
<feature type="compositionally biased region" description="Polar residues" evidence="6">
    <location>
        <begin position="105"/>
        <end position="134"/>
    </location>
</feature>
<dbReference type="PROSITE" id="PS51293">
    <property type="entry name" value="SANT"/>
    <property type="match status" value="1"/>
</dbReference>
<dbReference type="GO" id="GO:0005634">
    <property type="term" value="C:nucleus"/>
    <property type="evidence" value="ECO:0007669"/>
    <property type="project" value="UniProtKB-SubCell"/>
</dbReference>
<dbReference type="PANTHER" id="PTHR13859:SF11">
    <property type="entry name" value="GRUNGE, ISOFORM J"/>
    <property type="match status" value="1"/>
</dbReference>
<name>A0A5J5BQK8_9ASTE</name>
<dbReference type="Gene3D" id="1.10.10.60">
    <property type="entry name" value="Homeodomain-like"/>
    <property type="match status" value="1"/>
</dbReference>
<evidence type="ECO:0000256" key="5">
    <source>
        <dbReference type="SAM" id="Coils"/>
    </source>
</evidence>
<dbReference type="InterPro" id="IPR057712">
    <property type="entry name" value="DUF7952"/>
</dbReference>
<feature type="region of interest" description="Disordered" evidence="6">
    <location>
        <begin position="104"/>
        <end position="152"/>
    </location>
</feature>
<dbReference type="InterPro" id="IPR017884">
    <property type="entry name" value="SANT_dom"/>
</dbReference>
<dbReference type="OrthoDB" id="1741109at2759"/>
<dbReference type="Proteomes" id="UP000325577">
    <property type="component" value="Linkage Group LG10"/>
</dbReference>
<dbReference type="GO" id="GO:0003714">
    <property type="term" value="F:transcription corepressor activity"/>
    <property type="evidence" value="ECO:0007669"/>
    <property type="project" value="TreeGrafter"/>
</dbReference>
<keyword evidence="9" id="KW-1185">Reference proteome</keyword>
<dbReference type="InterPro" id="IPR009057">
    <property type="entry name" value="Homeodomain-like_sf"/>
</dbReference>
<evidence type="ECO:0000256" key="3">
    <source>
        <dbReference type="ARBA" id="ARBA00023163"/>
    </source>
</evidence>
<dbReference type="Pfam" id="PF25826">
    <property type="entry name" value="DUF7952"/>
    <property type="match status" value="1"/>
</dbReference>
<keyword evidence="2" id="KW-0805">Transcription regulation</keyword>
<reference evidence="8 9" key="1">
    <citation type="submission" date="2019-09" db="EMBL/GenBank/DDBJ databases">
        <title>A chromosome-level genome assembly of the Chinese tupelo Nyssa sinensis.</title>
        <authorList>
            <person name="Yang X."/>
            <person name="Kang M."/>
            <person name="Yang Y."/>
            <person name="Xiong H."/>
            <person name="Wang M."/>
            <person name="Zhang Z."/>
            <person name="Wang Z."/>
            <person name="Wu H."/>
            <person name="Ma T."/>
            <person name="Liu J."/>
            <person name="Xi Z."/>
        </authorList>
    </citation>
    <scope>NUCLEOTIDE SEQUENCE [LARGE SCALE GENOMIC DNA]</scope>
    <source>
        <strain evidence="8">J267</strain>
        <tissue evidence="8">Leaf</tissue>
    </source>
</reference>
<keyword evidence="3" id="KW-0804">Transcription</keyword>
<dbReference type="SUPFAM" id="SSF46689">
    <property type="entry name" value="Homeodomain-like"/>
    <property type="match status" value="1"/>
</dbReference>
<dbReference type="AlphaFoldDB" id="A0A5J5BQK8"/>
<feature type="domain" description="SANT" evidence="7">
    <location>
        <begin position="183"/>
        <end position="234"/>
    </location>
</feature>